<dbReference type="AlphaFoldDB" id="A0A158GAK5"/>
<dbReference type="EMBL" id="FCOM02000004">
    <property type="protein sequence ID" value="SAL28917.1"/>
    <property type="molecule type" value="Genomic_DNA"/>
</dbReference>
<dbReference type="InterPro" id="IPR025333">
    <property type="entry name" value="DUF4239"/>
</dbReference>
<evidence type="ECO:0000313" key="3">
    <source>
        <dbReference type="Proteomes" id="UP000055019"/>
    </source>
</evidence>
<dbReference type="Proteomes" id="UP000055019">
    <property type="component" value="Unassembled WGS sequence"/>
</dbReference>
<keyword evidence="1" id="KW-0472">Membrane</keyword>
<accession>A0A158GAK5</accession>
<evidence type="ECO:0000313" key="2">
    <source>
        <dbReference type="EMBL" id="SAL28917.1"/>
    </source>
</evidence>
<feature type="transmembrane region" description="Helical" evidence="1">
    <location>
        <begin position="211"/>
        <end position="229"/>
    </location>
</feature>
<evidence type="ECO:0000256" key="1">
    <source>
        <dbReference type="SAM" id="Phobius"/>
    </source>
</evidence>
<sequence length="254" mass="27648">MQKLVSHPITFLVLTLLAMSVGAYLGTVLRRARPMADDLRDDFGVVQSASLTLLALVIGFSLSMAVGRYDQRKNLEEEEANAIGTELLRAELLPAAQASEIRTLLGQYIARRIDFYQTGDSEELQQINASTAQLQSKLWTAARSGANAQPSPLTALAIAGMNDVINTQGYTQAAWWNHIPISAWALMVVIGFFCNALIGYGTRSSNPGRRFLMIMPVIVSISFTLIADIDSPRNGLIRVKPQNLLATAASMPNP</sequence>
<feature type="transmembrane region" description="Helical" evidence="1">
    <location>
        <begin position="181"/>
        <end position="199"/>
    </location>
</feature>
<gene>
    <name evidence="2" type="ORF">AWB74_01267</name>
</gene>
<evidence type="ECO:0008006" key="4">
    <source>
        <dbReference type="Google" id="ProtNLM"/>
    </source>
</evidence>
<reference evidence="2" key="1">
    <citation type="submission" date="2016-01" db="EMBL/GenBank/DDBJ databases">
        <authorList>
            <person name="Peeters C."/>
        </authorList>
    </citation>
    <scope>NUCLEOTIDE SEQUENCE [LARGE SCALE GENOMIC DNA]</scope>
    <source>
        <strain evidence="2">LMG 29317</strain>
    </source>
</reference>
<organism evidence="2 3">
    <name type="scientific">Caballeronia arvi</name>
    <dbReference type="NCBI Taxonomy" id="1777135"/>
    <lineage>
        <taxon>Bacteria</taxon>
        <taxon>Pseudomonadati</taxon>
        <taxon>Pseudomonadota</taxon>
        <taxon>Betaproteobacteria</taxon>
        <taxon>Burkholderiales</taxon>
        <taxon>Burkholderiaceae</taxon>
        <taxon>Caballeronia</taxon>
    </lineage>
</organism>
<feature type="transmembrane region" description="Helical" evidence="1">
    <location>
        <begin position="46"/>
        <end position="66"/>
    </location>
</feature>
<protein>
    <recommendedName>
        <fullName evidence="4">DUF4239 domain-containing protein</fullName>
    </recommendedName>
</protein>
<name>A0A158GAK5_9BURK</name>
<proteinExistence type="predicted"/>
<keyword evidence="1" id="KW-0812">Transmembrane</keyword>
<keyword evidence="3" id="KW-1185">Reference proteome</keyword>
<dbReference type="Pfam" id="PF14023">
    <property type="entry name" value="Bestrophin-like"/>
    <property type="match status" value="1"/>
</dbReference>
<keyword evidence="1" id="KW-1133">Transmembrane helix</keyword>
<dbReference type="OrthoDB" id="116415at2"/>
<comment type="caution">
    <text evidence="2">The sequence shown here is derived from an EMBL/GenBank/DDBJ whole genome shotgun (WGS) entry which is preliminary data.</text>
</comment>